<dbReference type="Pfam" id="PF00403">
    <property type="entry name" value="HMA"/>
    <property type="match status" value="1"/>
</dbReference>
<evidence type="ECO:0000256" key="15">
    <source>
        <dbReference type="RuleBase" id="RU362081"/>
    </source>
</evidence>
<dbReference type="GO" id="GO:0005886">
    <property type="term" value="C:plasma membrane"/>
    <property type="evidence" value="ECO:0007669"/>
    <property type="project" value="UniProtKB-SubCell"/>
</dbReference>
<keyword evidence="9 15" id="KW-0067">ATP-binding</keyword>
<comment type="subcellular location">
    <subcellularLocation>
        <location evidence="1">Cell membrane</location>
        <topology evidence="1">Multi-pass membrane protein</topology>
    </subcellularLocation>
</comment>
<dbReference type="InterPro" id="IPR008250">
    <property type="entry name" value="ATPase_P-typ_transduc_dom_A_sf"/>
</dbReference>
<dbReference type="CDD" id="cd00371">
    <property type="entry name" value="HMA"/>
    <property type="match status" value="1"/>
</dbReference>
<dbReference type="InterPro" id="IPR017969">
    <property type="entry name" value="Heavy-metal-associated_CS"/>
</dbReference>
<gene>
    <name evidence="17" type="ORF">Y5S_01047</name>
</gene>
<keyword evidence="8 15" id="KW-0547">Nucleotide-binding</keyword>
<keyword evidence="18" id="KW-1185">Reference proteome</keyword>
<feature type="transmembrane region" description="Helical" evidence="15">
    <location>
        <begin position="268"/>
        <end position="286"/>
    </location>
</feature>
<feature type="transmembrane region" description="Helical" evidence="15">
    <location>
        <begin position="453"/>
        <end position="480"/>
    </location>
</feature>
<dbReference type="Pfam" id="PF00702">
    <property type="entry name" value="Hydrolase"/>
    <property type="match status" value="1"/>
</dbReference>
<evidence type="ECO:0000256" key="9">
    <source>
        <dbReference type="ARBA" id="ARBA00022840"/>
    </source>
</evidence>
<dbReference type="GO" id="GO:0043682">
    <property type="term" value="F:P-type divalent copper transporter activity"/>
    <property type="evidence" value="ECO:0007669"/>
    <property type="project" value="TreeGrafter"/>
</dbReference>
<dbReference type="NCBIfam" id="TIGR01512">
    <property type="entry name" value="ATPase-IB2_Cd"/>
    <property type="match status" value="1"/>
</dbReference>
<dbReference type="InterPro" id="IPR006121">
    <property type="entry name" value="HMA_dom"/>
</dbReference>
<feature type="domain" description="HMA" evidence="16">
    <location>
        <begin position="88"/>
        <end position="153"/>
    </location>
</feature>
<dbReference type="GO" id="GO:0005507">
    <property type="term" value="F:copper ion binding"/>
    <property type="evidence" value="ECO:0007669"/>
    <property type="project" value="TreeGrafter"/>
</dbReference>
<evidence type="ECO:0000256" key="12">
    <source>
        <dbReference type="ARBA" id="ARBA00022989"/>
    </source>
</evidence>
<evidence type="ECO:0000256" key="4">
    <source>
        <dbReference type="ARBA" id="ARBA00022475"/>
    </source>
</evidence>
<dbReference type="PANTHER" id="PTHR43520:SF5">
    <property type="entry name" value="CATION-TRANSPORTING P-TYPE ATPASE-RELATED"/>
    <property type="match status" value="1"/>
</dbReference>
<comment type="similarity">
    <text evidence="2 15">Belongs to the cation transport ATPase (P-type) (TC 3.A.3) family. Type IB subfamily.</text>
</comment>
<dbReference type="Gene3D" id="3.40.50.1000">
    <property type="entry name" value="HAD superfamily/HAD-like"/>
    <property type="match status" value="2"/>
</dbReference>
<evidence type="ECO:0000256" key="2">
    <source>
        <dbReference type="ARBA" id="ARBA00006024"/>
    </source>
</evidence>
<evidence type="ECO:0000256" key="5">
    <source>
        <dbReference type="ARBA" id="ARBA00022553"/>
    </source>
</evidence>
<evidence type="ECO:0000256" key="1">
    <source>
        <dbReference type="ARBA" id="ARBA00004651"/>
    </source>
</evidence>
<dbReference type="GO" id="GO:0055070">
    <property type="term" value="P:copper ion homeostasis"/>
    <property type="evidence" value="ECO:0007669"/>
    <property type="project" value="TreeGrafter"/>
</dbReference>
<keyword evidence="10" id="KW-0460">Magnesium</keyword>
<dbReference type="Gene3D" id="2.70.150.10">
    <property type="entry name" value="Calcium-transporting ATPase, cytoplasmic transduction domain A"/>
    <property type="match status" value="1"/>
</dbReference>
<dbReference type="GO" id="GO:0016887">
    <property type="term" value="F:ATP hydrolysis activity"/>
    <property type="evidence" value="ECO:0007669"/>
    <property type="project" value="InterPro"/>
</dbReference>
<dbReference type="RefSeq" id="WP_035231034.1">
    <property type="nucleotide sequence ID" value="NZ_ARXV01000003.1"/>
</dbReference>
<evidence type="ECO:0000256" key="6">
    <source>
        <dbReference type="ARBA" id="ARBA00022692"/>
    </source>
</evidence>
<feature type="transmembrane region" description="Helical" evidence="15">
    <location>
        <begin position="421"/>
        <end position="441"/>
    </location>
</feature>
<dbReference type="PRINTS" id="PR00119">
    <property type="entry name" value="CATATPASE"/>
</dbReference>
<accession>A0A095TTU9</accession>
<dbReference type="PROSITE" id="PS01047">
    <property type="entry name" value="HMA_1"/>
    <property type="match status" value="1"/>
</dbReference>
<feature type="transmembrane region" description="Helical" evidence="15">
    <location>
        <begin position="240"/>
        <end position="262"/>
    </location>
</feature>
<dbReference type="SUPFAM" id="SSF81653">
    <property type="entry name" value="Calcium ATPase, transduction domain A"/>
    <property type="match status" value="1"/>
</dbReference>
<dbReference type="InterPro" id="IPR001757">
    <property type="entry name" value="P_typ_ATPase"/>
</dbReference>
<dbReference type="Pfam" id="PF12156">
    <property type="entry name" value="ATPase-cat_bd"/>
    <property type="match status" value="1"/>
</dbReference>
<organism evidence="17 18">
    <name type="scientific">Alcanivorax nanhaiticus</name>
    <dbReference type="NCBI Taxonomy" id="1177154"/>
    <lineage>
        <taxon>Bacteria</taxon>
        <taxon>Pseudomonadati</taxon>
        <taxon>Pseudomonadota</taxon>
        <taxon>Gammaproteobacteria</taxon>
        <taxon>Oceanospirillales</taxon>
        <taxon>Alcanivoracaceae</taxon>
        <taxon>Alcanivorax</taxon>
    </lineage>
</organism>
<dbReference type="Gene3D" id="3.40.1110.10">
    <property type="entry name" value="Calcium-transporting ATPase, cytoplasmic domain N"/>
    <property type="match status" value="1"/>
</dbReference>
<dbReference type="AlphaFoldDB" id="A0A095TTU9"/>
<feature type="transmembrane region" description="Helical" evidence="15">
    <location>
        <begin position="175"/>
        <end position="194"/>
    </location>
</feature>
<dbReference type="PROSITE" id="PS50846">
    <property type="entry name" value="HMA_2"/>
    <property type="match status" value="1"/>
</dbReference>
<dbReference type="STRING" id="1177154.Y5S_01047"/>
<evidence type="ECO:0000256" key="8">
    <source>
        <dbReference type="ARBA" id="ARBA00022741"/>
    </source>
</evidence>
<dbReference type="SUPFAM" id="SSF56784">
    <property type="entry name" value="HAD-like"/>
    <property type="match status" value="1"/>
</dbReference>
<keyword evidence="13" id="KW-0406">Ion transport</keyword>
<dbReference type="eggNOG" id="COG2608">
    <property type="taxonomic scope" value="Bacteria"/>
</dbReference>
<dbReference type="NCBIfam" id="TIGR01494">
    <property type="entry name" value="ATPase_P-type"/>
    <property type="match status" value="1"/>
</dbReference>
<evidence type="ECO:0000256" key="10">
    <source>
        <dbReference type="ARBA" id="ARBA00022842"/>
    </source>
</evidence>
<name>A0A095TTU9_9GAMM</name>
<dbReference type="InterPro" id="IPR021993">
    <property type="entry name" value="ATPase-cat-bd"/>
</dbReference>
<dbReference type="InterPro" id="IPR036412">
    <property type="entry name" value="HAD-like_sf"/>
</dbReference>
<evidence type="ECO:0000313" key="18">
    <source>
        <dbReference type="Proteomes" id="UP000029444"/>
    </source>
</evidence>
<dbReference type="InterPro" id="IPR036163">
    <property type="entry name" value="HMA_dom_sf"/>
</dbReference>
<dbReference type="Pfam" id="PF00122">
    <property type="entry name" value="E1-E2_ATPase"/>
    <property type="match status" value="1"/>
</dbReference>
<reference evidence="17 18" key="1">
    <citation type="submission" date="2012-09" db="EMBL/GenBank/DDBJ databases">
        <title>Genome Sequence of alkane-degrading Bacterium Alcanivorax sp. 19-m-6.</title>
        <authorList>
            <person name="Lai Q."/>
            <person name="Shao Z."/>
        </authorList>
    </citation>
    <scope>NUCLEOTIDE SEQUENCE [LARGE SCALE GENOMIC DNA]</scope>
    <source>
        <strain evidence="17 18">19-m-6</strain>
    </source>
</reference>
<evidence type="ECO:0000313" key="17">
    <source>
        <dbReference type="EMBL" id="KGD65823.1"/>
    </source>
</evidence>
<feature type="transmembrane region" description="Helical" evidence="15">
    <location>
        <begin position="206"/>
        <end position="228"/>
    </location>
</feature>
<protein>
    <submittedName>
        <fullName evidence="17">Cation-transporting P-type ATPase</fullName>
    </submittedName>
</protein>
<dbReference type="PANTHER" id="PTHR43520">
    <property type="entry name" value="ATP7, ISOFORM B"/>
    <property type="match status" value="1"/>
</dbReference>
<dbReference type="OrthoDB" id="9814270at2"/>
<dbReference type="InterPro" id="IPR027256">
    <property type="entry name" value="P-typ_ATPase_IB"/>
</dbReference>
<dbReference type="InterPro" id="IPR023214">
    <property type="entry name" value="HAD_sf"/>
</dbReference>
<dbReference type="GO" id="GO:0005524">
    <property type="term" value="F:ATP binding"/>
    <property type="evidence" value="ECO:0007669"/>
    <property type="project" value="UniProtKB-UniRule"/>
</dbReference>
<comment type="caution">
    <text evidence="17">The sequence shown here is derived from an EMBL/GenBank/DDBJ whole genome shotgun (WGS) entry which is preliminary data.</text>
</comment>
<dbReference type="InterPro" id="IPR059000">
    <property type="entry name" value="ATPase_P-type_domA"/>
</dbReference>
<keyword evidence="3" id="KW-0813">Transport</keyword>
<dbReference type="NCBIfam" id="TIGR01511">
    <property type="entry name" value="ATPase-IB1_Cu"/>
    <property type="match status" value="1"/>
</dbReference>
<keyword evidence="7 15" id="KW-0479">Metal-binding</keyword>
<dbReference type="SUPFAM" id="SSF55008">
    <property type="entry name" value="HMA, heavy metal-associated domain"/>
    <property type="match status" value="1"/>
</dbReference>
<evidence type="ECO:0000256" key="11">
    <source>
        <dbReference type="ARBA" id="ARBA00022967"/>
    </source>
</evidence>
<sequence>MTASCWHCGNLAPAGAFQARTPEGSRDACCPGCAAAIETIYGLGLDDYYTVRESEAPVPDETRTALNRALFQVPELVAPHITAITGGERLKLQLGGLTCAACSWLIEKALRDQPGVTAASVNLAGMTLLVDFKGPAKPEAVANRVLRLGYSVTLPGDPAQSQQQKQEQRRLTGRLALAGLGAMQAMMYATALYIGAFEGKDAIYEWVFRIASLVVATPVVFYAGWPFFTGAWLGLKNGRLNMDVPIALALSLAWAGSLIVMATGGQHVYFDSAAMFVFFLLISRWLEQRQRQAIHESYRQLGETLPQAVRRLDNSDNAVWISARQVAKGDRLQLIQGDTVPADGQILHGEAALDESAFTGESVPVQRRPGERVHAGTRIAEGGLVMEASSTVATSLMAQIGEQVDRAQQERVEVVRDWQQVAPLFTFAILLLAGATMAWHWSSGPAVAFEHTLAVLVVTCPCALALAVPLTLSATLGAALKNGVLIASPRQLLALPNIKGALFDKTGTLTSGQFTIVETRKSVNTPASLNEDTLLGIAAALEWQNPHPLARPFQTMPRDPAVTDVVASRNGVRGTRDNLTWSMTGAPEKSHAGMTCLALSCNEAVMLHLWLEDTVRPESASTVSCLADQGIRSRMATGDNPGAARKVASQTGIEEWHAEMTPEAKQQWISELEQAAPQMVVGDGINDANAMLSASVSVATANATSLTQRAAGLYLLQDNLDAIPALPALGRQCRRLIRQNLSWALLYNLLAVPFAVAGWIPPWAAAIGMSASSLLVTFNAARISRWKLSSS</sequence>
<dbReference type="NCBIfam" id="TIGR01525">
    <property type="entry name" value="ATPase-IB_hvy"/>
    <property type="match status" value="1"/>
</dbReference>
<keyword evidence="14 15" id="KW-0472">Membrane</keyword>
<evidence type="ECO:0000256" key="13">
    <source>
        <dbReference type="ARBA" id="ARBA00023065"/>
    </source>
</evidence>
<keyword evidence="6 15" id="KW-0812">Transmembrane</keyword>
<keyword evidence="5" id="KW-0597">Phosphoprotein</keyword>
<evidence type="ECO:0000256" key="14">
    <source>
        <dbReference type="ARBA" id="ARBA00023136"/>
    </source>
</evidence>
<keyword evidence="11" id="KW-1278">Translocase</keyword>
<evidence type="ECO:0000256" key="7">
    <source>
        <dbReference type="ARBA" id="ARBA00022723"/>
    </source>
</evidence>
<dbReference type="EMBL" id="ARXV01000003">
    <property type="protein sequence ID" value="KGD65823.1"/>
    <property type="molecule type" value="Genomic_DNA"/>
</dbReference>
<dbReference type="eggNOG" id="COG2217">
    <property type="taxonomic scope" value="Bacteria"/>
</dbReference>
<proteinExistence type="inferred from homology"/>
<keyword evidence="12 15" id="KW-1133">Transmembrane helix</keyword>
<dbReference type="InterPro" id="IPR023299">
    <property type="entry name" value="ATPase_P-typ_cyto_dom_N"/>
</dbReference>
<dbReference type="PATRIC" id="fig|1177154.3.peg.1064"/>
<evidence type="ECO:0000259" key="16">
    <source>
        <dbReference type="PROSITE" id="PS50846"/>
    </source>
</evidence>
<dbReference type="Proteomes" id="UP000029444">
    <property type="component" value="Unassembled WGS sequence"/>
</dbReference>
<dbReference type="Gene3D" id="3.30.70.100">
    <property type="match status" value="1"/>
</dbReference>
<evidence type="ECO:0000256" key="3">
    <source>
        <dbReference type="ARBA" id="ARBA00022448"/>
    </source>
</evidence>
<keyword evidence="4 15" id="KW-1003">Cell membrane</keyword>
<feature type="transmembrane region" description="Helical" evidence="15">
    <location>
        <begin position="741"/>
        <end position="757"/>
    </location>
</feature>